<dbReference type="Gene3D" id="3.30.470.20">
    <property type="entry name" value="ATP-grasp fold, B domain"/>
    <property type="match status" value="1"/>
</dbReference>
<keyword evidence="2 4" id="KW-0547">Nucleotide-binding</keyword>
<evidence type="ECO:0000259" key="6">
    <source>
        <dbReference type="PROSITE" id="PS50975"/>
    </source>
</evidence>
<evidence type="ECO:0000313" key="7">
    <source>
        <dbReference type="EMBL" id="KUH58083.1"/>
    </source>
</evidence>
<dbReference type="InterPro" id="IPR052032">
    <property type="entry name" value="ATP-dep_AA_Ligase"/>
</dbReference>
<dbReference type="GO" id="GO:0005524">
    <property type="term" value="F:ATP binding"/>
    <property type="evidence" value="ECO:0007669"/>
    <property type="project" value="UniProtKB-UniRule"/>
</dbReference>
<comment type="caution">
    <text evidence="7">The sequence shown here is derived from an EMBL/GenBank/DDBJ whole genome shotgun (WGS) entry which is preliminary data.</text>
</comment>
<name>A0A100YUT4_TRASO</name>
<accession>A0A100YUT4</accession>
<evidence type="ECO:0000256" key="1">
    <source>
        <dbReference type="ARBA" id="ARBA00022598"/>
    </source>
</evidence>
<feature type="compositionally biased region" description="Acidic residues" evidence="5">
    <location>
        <begin position="409"/>
        <end position="419"/>
    </location>
</feature>
<dbReference type="PANTHER" id="PTHR43585:SF2">
    <property type="entry name" value="ATP-GRASP ENZYME FSQD"/>
    <property type="match status" value="1"/>
</dbReference>
<dbReference type="InterPro" id="IPR013815">
    <property type="entry name" value="ATP_grasp_subdomain_1"/>
</dbReference>
<dbReference type="EMBL" id="LOJF01000010">
    <property type="protein sequence ID" value="KUH58083.1"/>
    <property type="molecule type" value="Genomic_DNA"/>
</dbReference>
<dbReference type="InterPro" id="IPR011761">
    <property type="entry name" value="ATP-grasp"/>
</dbReference>
<dbReference type="Gene3D" id="3.30.1490.20">
    <property type="entry name" value="ATP-grasp fold, A domain"/>
    <property type="match status" value="1"/>
</dbReference>
<dbReference type="STRING" id="1299998.AUL39_07645"/>
<protein>
    <recommendedName>
        <fullName evidence="6">ATP-grasp domain-containing protein</fullName>
    </recommendedName>
</protein>
<feature type="region of interest" description="Disordered" evidence="5">
    <location>
        <begin position="400"/>
        <end position="419"/>
    </location>
</feature>
<dbReference type="Proteomes" id="UP000054078">
    <property type="component" value="Unassembled WGS sequence"/>
</dbReference>
<dbReference type="GO" id="GO:0046872">
    <property type="term" value="F:metal ion binding"/>
    <property type="evidence" value="ECO:0007669"/>
    <property type="project" value="InterPro"/>
</dbReference>
<evidence type="ECO:0000313" key="8">
    <source>
        <dbReference type="Proteomes" id="UP000054078"/>
    </source>
</evidence>
<dbReference type="PROSITE" id="PS50975">
    <property type="entry name" value="ATP_GRASP"/>
    <property type="match status" value="1"/>
</dbReference>
<dbReference type="OrthoDB" id="24041at2"/>
<evidence type="ECO:0000256" key="2">
    <source>
        <dbReference type="ARBA" id="ARBA00022741"/>
    </source>
</evidence>
<dbReference type="AlphaFoldDB" id="A0A100YUT4"/>
<evidence type="ECO:0000256" key="4">
    <source>
        <dbReference type="PROSITE-ProRule" id="PRU00409"/>
    </source>
</evidence>
<dbReference type="RefSeq" id="WP_059055014.1">
    <property type="nucleotide sequence ID" value="NZ_LOJF01000010.1"/>
</dbReference>
<dbReference type="PANTHER" id="PTHR43585">
    <property type="entry name" value="FUMIPYRROLE BIOSYNTHESIS PROTEIN C"/>
    <property type="match status" value="1"/>
</dbReference>
<sequence>MNFVFISPQFPETYWLWCDRLRSCGASVYGIGDTPAEAISPELHRALDEYVHVDSLENYDRVFRAVAYLSWKHGHMDWIESMNEHWLPLDARLRDDFHVTTGASLATIDQWQSKAQMKPLYAAGNVPTARQVRVGSLDDARRAVWEWGGFPAFAKPEYGVGAGGAMRIDNDDQLRDLVGRCSWQGAAPYVLEEFVPASGIAAYDAIIDPWGKPVFENQEEFPPSMSDVARQGLDLSYYCCPGIDPRLRDLGHAAVHAFGIRARFVHLEFFRLAEDREGLGHAGDYVGLEVNCRPTGGYTPDMMNFAHSTDVYRIWAEMVCFGERRLHDAHDNWFAVYASRRDNHTYAHSHREILARWGGSIMMERRVPGVLSDDMGNHMYVARVRTEEEREEFISFVQERAPEGFSEADAAENNDTQEG</sequence>
<organism evidence="7 8">
    <name type="scientific">Tractidigestivibacter scatoligenes</name>
    <name type="common">Olsenella scatoligenes</name>
    <dbReference type="NCBI Taxonomy" id="1299998"/>
    <lineage>
        <taxon>Bacteria</taxon>
        <taxon>Bacillati</taxon>
        <taxon>Actinomycetota</taxon>
        <taxon>Coriobacteriia</taxon>
        <taxon>Coriobacteriales</taxon>
        <taxon>Atopobiaceae</taxon>
        <taxon>Tractidigestivibacter</taxon>
    </lineage>
</organism>
<evidence type="ECO:0000256" key="5">
    <source>
        <dbReference type="SAM" id="MobiDB-lite"/>
    </source>
</evidence>
<gene>
    <name evidence="7" type="ORF">AUL39_07645</name>
</gene>
<evidence type="ECO:0000256" key="3">
    <source>
        <dbReference type="ARBA" id="ARBA00022840"/>
    </source>
</evidence>
<proteinExistence type="predicted"/>
<keyword evidence="8" id="KW-1185">Reference proteome</keyword>
<dbReference type="GO" id="GO:0016874">
    <property type="term" value="F:ligase activity"/>
    <property type="evidence" value="ECO:0007669"/>
    <property type="project" value="UniProtKB-KW"/>
</dbReference>
<feature type="domain" description="ATP-grasp" evidence="6">
    <location>
        <begin position="118"/>
        <end position="320"/>
    </location>
</feature>
<keyword evidence="1" id="KW-0436">Ligase</keyword>
<keyword evidence="3 4" id="KW-0067">ATP-binding</keyword>
<reference evidence="7 8" key="1">
    <citation type="submission" date="2015-12" db="EMBL/GenBank/DDBJ databases">
        <title>Draft Genome Sequence of Olsenella scatoligenes SK9K4T; a Producer of 3-Methylindole- (skatole) and 4-Methylphenol- (p-cresol) Isolated from Pig Feces.</title>
        <authorList>
            <person name="Li X."/>
            <person name="Borg B."/>
            <person name="Canibe N."/>
        </authorList>
    </citation>
    <scope>NUCLEOTIDE SEQUENCE [LARGE SCALE GENOMIC DNA]</scope>
    <source>
        <strain evidence="7 8">SK9K4</strain>
    </source>
</reference>
<dbReference type="SUPFAM" id="SSF56059">
    <property type="entry name" value="Glutathione synthetase ATP-binding domain-like"/>
    <property type="match status" value="1"/>
</dbReference>